<dbReference type="Proteomes" id="UP000648239">
    <property type="component" value="Unassembled WGS sequence"/>
</dbReference>
<feature type="domain" description="Outer membrane protein beta-barrel" evidence="3">
    <location>
        <begin position="10"/>
        <end position="214"/>
    </location>
</feature>
<proteinExistence type="predicted"/>
<feature type="chain" id="PRO_5035219398" evidence="2">
    <location>
        <begin position="26"/>
        <end position="214"/>
    </location>
</feature>
<comment type="caution">
    <text evidence="4">The sequence shown here is derived from an EMBL/GenBank/DDBJ whole genome shotgun (WGS) entry which is preliminary data.</text>
</comment>
<sequence>MRKLTMIAMLSLVLAVICVPVDARADDGRWEIGPRLILVTAGGEPTNDLTGGGIYGRYHLNDQWKIGFAVDSMTGDFEEPYRLLGIASTEVVDGTVDLLVFSASIEREYGAPADKSRWFWNAGLGFSSPDVTDVTGLIPGGGTFDLTTDAGTETLLMLSGGLRRRLGKNWNLEVGVRFDQHFTDWTIRDRDSAGTATLSNYNAYGAQLGVTYRF</sequence>
<dbReference type="AlphaFoldDB" id="A0A8J7C3K1"/>
<name>A0A8J7C3K1_9BACT</name>
<dbReference type="EMBL" id="JACXWD010000066">
    <property type="protein sequence ID" value="MBD3869196.1"/>
    <property type="molecule type" value="Genomic_DNA"/>
</dbReference>
<dbReference type="SUPFAM" id="SSF56925">
    <property type="entry name" value="OMPA-like"/>
    <property type="match status" value="1"/>
</dbReference>
<organism evidence="4 5">
    <name type="scientific">Candidatus Polarisedimenticola svalbardensis</name>
    <dbReference type="NCBI Taxonomy" id="2886004"/>
    <lineage>
        <taxon>Bacteria</taxon>
        <taxon>Pseudomonadati</taxon>
        <taxon>Acidobacteriota</taxon>
        <taxon>Candidatus Polarisedimenticolia</taxon>
        <taxon>Candidatus Polarisedimenticolales</taxon>
        <taxon>Candidatus Polarisedimenticolaceae</taxon>
        <taxon>Candidatus Polarisedimenticola</taxon>
    </lineage>
</organism>
<feature type="signal peptide" evidence="2">
    <location>
        <begin position="1"/>
        <end position="25"/>
    </location>
</feature>
<dbReference type="InterPro" id="IPR027385">
    <property type="entry name" value="Beta-barrel_OMP"/>
</dbReference>
<accession>A0A8J7C3K1</accession>
<evidence type="ECO:0000256" key="1">
    <source>
        <dbReference type="ARBA" id="ARBA00022729"/>
    </source>
</evidence>
<gene>
    <name evidence="4" type="ORF">IFK94_13825</name>
</gene>
<keyword evidence="1 2" id="KW-0732">Signal</keyword>
<evidence type="ECO:0000313" key="4">
    <source>
        <dbReference type="EMBL" id="MBD3869196.1"/>
    </source>
</evidence>
<dbReference type="Pfam" id="PF13505">
    <property type="entry name" value="OMP_b-brl"/>
    <property type="match status" value="1"/>
</dbReference>
<evidence type="ECO:0000256" key="2">
    <source>
        <dbReference type="SAM" id="SignalP"/>
    </source>
</evidence>
<dbReference type="InterPro" id="IPR011250">
    <property type="entry name" value="OMP/PagP_B-barrel"/>
</dbReference>
<dbReference type="Gene3D" id="2.40.160.20">
    <property type="match status" value="1"/>
</dbReference>
<reference evidence="4 5" key="1">
    <citation type="submission" date="2020-08" db="EMBL/GenBank/DDBJ databases">
        <title>Acidobacteriota in marine sediments use diverse sulfur dissimilation pathways.</title>
        <authorList>
            <person name="Wasmund K."/>
        </authorList>
    </citation>
    <scope>NUCLEOTIDE SEQUENCE [LARGE SCALE GENOMIC DNA]</scope>
    <source>
        <strain evidence="4">MAG AM4</strain>
    </source>
</reference>
<evidence type="ECO:0000313" key="5">
    <source>
        <dbReference type="Proteomes" id="UP000648239"/>
    </source>
</evidence>
<protein>
    <submittedName>
        <fullName evidence="4">Outer membrane beta-barrel protein</fullName>
    </submittedName>
</protein>
<evidence type="ECO:0000259" key="3">
    <source>
        <dbReference type="Pfam" id="PF13505"/>
    </source>
</evidence>